<evidence type="ECO:0000256" key="7">
    <source>
        <dbReference type="ARBA" id="ARBA00022737"/>
    </source>
</evidence>
<name>A0ABD1WPH1_9LAMI</name>
<evidence type="ECO:0000256" key="11">
    <source>
        <dbReference type="SAM" id="Phobius"/>
    </source>
</evidence>
<gene>
    <name evidence="14" type="ORF">Fot_05211</name>
</gene>
<dbReference type="SUPFAM" id="SSF52540">
    <property type="entry name" value="P-loop containing nucleoside triphosphate hydrolases"/>
    <property type="match status" value="1"/>
</dbReference>
<keyword evidence="8" id="KW-0547">Nucleotide-binding</keyword>
<sequence length="1215" mass="138881">MSSDSDQGDILLDKLLKIVIEYIFSVSSPNALVIDAINSLDSFSLKDIGIDGIRNFLQELVSFEKEVKVFFKVPNQQMISHISPTPNPNQVVSAFINLLLLMLELILLFDPDFIACVKGSIQILRTELVFLIAFLGDTAMHLQPTNNKLIDIEAVVNEVGSFFYPFFFTSLVFALITEEEEMTDMETVVNEVRSFLHSYSSDFLEVTTTEVEETKNSMTDIKAQVNELESFLVPDIGILDLALSDLLPKFELLKPKIKEHCIRVSNMPSDMSPNTALVSLFIFDSVLDDLMYLINTKSDRIVGVKDQIVMLHRELMSLGSSVTNITMQEEAQHEEVLIKAIDIAYEVEYVINSFPPVWYLALRLPQLIEKIQLIRMSRMSIQETNNKVDVAGVPEVPNYRGEQVSSKSKEPPILEDIVVGFDNMEIEIAEQLVGGTEQLQIISISGMPGLGKTTLANKVYNNPSVVYHFYERAWCVVSQTYNKKHVLIGILSSMKNIKGEKIVNMDDESLAEDLYKSLKGRRYLIVMDDIWDTKPWDDLKRYFPDDGTQSRILFTTRNKNVGSKASPRSVISALPFLSEDECWELLRRKVFQDKNCPQELLDIGRQIAENCRGLPLAVVVIAGVLANMEKKEHLWKKVARNLSSHISQTPDKSNQILELSYKHLPMHLRPCFLYFGAFEEDMEIPVQWLISLWVAEGYIKKEENKSLEDVALEYLMKLIDRSLVLVAKRRSNGGVKTCKIHDLLREMCLRMAEEKNFLKAVTLNDDDPLWFFGQVSIHQQHHCLSIDYNNSYMLSLPFGLHVRSLQCSYVQSTILISRSFNVLRVLNFYKWLGDHGVLGIEHLVHLRYLTIPCTLPALESFHRLECLVVNNKDEVEITEILLNMLSLRHMQFNGGAYFSESCRRKATNNESFQTDNNLRSISVLSISDEIDEKILRCSPNLHRLKGRVGSSLNYSFYFLNQLESLKLRSEASHSLSSLINLPLNLKQLTLVDSRISLEQMEIIGKLKYLEVLKLERVSFEGIQWDTSEGEFPQLKFLKLCRVQIEEWNTSRDHFPRLERLVLQSCKLLKMIPPSLGDISTLQMIEVYGCTEAIIKSAKKIQEEQEENGNEELQETIPLDTSDGNKRESLFLSSGSVGVYEEGAIQWIFNSILLALVLLLLLDLDILIALRSIIFSTNIIGTQKWWFMVTNTILEVSYRVQTLYGTPIHVVDRDYK</sequence>
<evidence type="ECO:0000256" key="9">
    <source>
        <dbReference type="ARBA" id="ARBA00022821"/>
    </source>
</evidence>
<dbReference type="InterPro" id="IPR027417">
    <property type="entry name" value="P-loop_NTPase"/>
</dbReference>
<reference evidence="15" key="1">
    <citation type="submission" date="2024-07" db="EMBL/GenBank/DDBJ databases">
        <title>Two chromosome-level genome assemblies of Korean endemic species Abeliophyllum distichum and Forsythia ovata (Oleaceae).</title>
        <authorList>
            <person name="Jang H."/>
        </authorList>
    </citation>
    <scope>NUCLEOTIDE SEQUENCE [LARGE SCALE GENOMIC DNA]</scope>
</reference>
<dbReference type="Gene3D" id="1.10.10.10">
    <property type="entry name" value="Winged helix-like DNA-binding domain superfamily/Winged helix DNA-binding domain"/>
    <property type="match status" value="1"/>
</dbReference>
<dbReference type="InterPro" id="IPR042197">
    <property type="entry name" value="Apaf_helical"/>
</dbReference>
<dbReference type="PANTHER" id="PTHR23155:SF1152">
    <property type="entry name" value="AAA+ ATPASE DOMAIN-CONTAINING PROTEIN"/>
    <property type="match status" value="1"/>
</dbReference>
<evidence type="ECO:0000313" key="15">
    <source>
        <dbReference type="Proteomes" id="UP001604277"/>
    </source>
</evidence>
<dbReference type="InterPro" id="IPR044974">
    <property type="entry name" value="Disease_R_plants"/>
</dbReference>
<dbReference type="InterPro" id="IPR036388">
    <property type="entry name" value="WH-like_DNA-bd_sf"/>
</dbReference>
<dbReference type="Pfam" id="PF23559">
    <property type="entry name" value="WHD_DRP"/>
    <property type="match status" value="1"/>
</dbReference>
<dbReference type="FunFam" id="1.10.10.10:FF:000322">
    <property type="entry name" value="Probable disease resistance protein At1g63360"/>
    <property type="match status" value="1"/>
</dbReference>
<organism evidence="14 15">
    <name type="scientific">Forsythia ovata</name>
    <dbReference type="NCBI Taxonomy" id="205694"/>
    <lineage>
        <taxon>Eukaryota</taxon>
        <taxon>Viridiplantae</taxon>
        <taxon>Streptophyta</taxon>
        <taxon>Embryophyta</taxon>
        <taxon>Tracheophyta</taxon>
        <taxon>Spermatophyta</taxon>
        <taxon>Magnoliopsida</taxon>
        <taxon>eudicotyledons</taxon>
        <taxon>Gunneridae</taxon>
        <taxon>Pentapetalae</taxon>
        <taxon>asterids</taxon>
        <taxon>lamiids</taxon>
        <taxon>Lamiales</taxon>
        <taxon>Oleaceae</taxon>
        <taxon>Forsythieae</taxon>
        <taxon>Forsythia</taxon>
    </lineage>
</organism>
<accession>A0ABD1WPH1</accession>
<dbReference type="InterPro" id="IPR058922">
    <property type="entry name" value="WHD_DRP"/>
</dbReference>
<dbReference type="EMBL" id="JBFOLJ010000002">
    <property type="protein sequence ID" value="KAL2551592.1"/>
    <property type="molecule type" value="Genomic_DNA"/>
</dbReference>
<dbReference type="PRINTS" id="PR00364">
    <property type="entry name" value="DISEASERSIST"/>
</dbReference>
<dbReference type="Proteomes" id="UP001604277">
    <property type="component" value="Unassembled WGS sequence"/>
</dbReference>
<dbReference type="InterPro" id="IPR032675">
    <property type="entry name" value="LRR_dom_sf"/>
</dbReference>
<feature type="domain" description="NB-ARC" evidence="12">
    <location>
        <begin position="427"/>
        <end position="595"/>
    </location>
</feature>
<keyword evidence="11" id="KW-0472">Membrane</keyword>
<evidence type="ECO:0000259" key="12">
    <source>
        <dbReference type="Pfam" id="PF00931"/>
    </source>
</evidence>
<evidence type="ECO:0000259" key="13">
    <source>
        <dbReference type="Pfam" id="PF23559"/>
    </source>
</evidence>
<evidence type="ECO:0000256" key="5">
    <source>
        <dbReference type="ARBA" id="ARBA00022614"/>
    </source>
</evidence>
<keyword evidence="11" id="KW-1133">Transmembrane helix</keyword>
<evidence type="ECO:0000256" key="10">
    <source>
        <dbReference type="ARBA" id="ARBA00022840"/>
    </source>
</evidence>
<comment type="similarity">
    <text evidence="3">Belongs to the disease resistance NB-LRR family.</text>
</comment>
<dbReference type="FunFam" id="1.10.8.430:FF:000003">
    <property type="entry name" value="Probable disease resistance protein At5g66910"/>
    <property type="match status" value="1"/>
</dbReference>
<dbReference type="Gene3D" id="3.40.50.300">
    <property type="entry name" value="P-loop containing nucleotide triphosphate hydrolases"/>
    <property type="match status" value="1"/>
</dbReference>
<comment type="subcellular location">
    <subcellularLocation>
        <location evidence="2">Cytoplasm</location>
    </subcellularLocation>
</comment>
<dbReference type="FunFam" id="3.40.50.300:FF:001091">
    <property type="entry name" value="Probable disease resistance protein At1g61300"/>
    <property type="match status" value="1"/>
</dbReference>
<proteinExistence type="inferred from homology"/>
<keyword evidence="4" id="KW-0963">Cytoplasm</keyword>
<feature type="transmembrane region" description="Helical" evidence="11">
    <location>
        <begin position="1146"/>
        <end position="1169"/>
    </location>
</feature>
<dbReference type="GO" id="GO:0005524">
    <property type="term" value="F:ATP binding"/>
    <property type="evidence" value="ECO:0007669"/>
    <property type="project" value="UniProtKB-KW"/>
</dbReference>
<dbReference type="PANTHER" id="PTHR23155">
    <property type="entry name" value="DISEASE RESISTANCE PROTEIN RP"/>
    <property type="match status" value="1"/>
</dbReference>
<comment type="caution">
    <text evidence="14">The sequence shown here is derived from an EMBL/GenBank/DDBJ whole genome shotgun (WGS) entry which is preliminary data.</text>
</comment>
<keyword evidence="6" id="KW-0381">Hypersensitive response</keyword>
<evidence type="ECO:0000256" key="1">
    <source>
        <dbReference type="ARBA" id="ARBA00002074"/>
    </source>
</evidence>
<keyword evidence="10" id="KW-0067">ATP-binding</keyword>
<dbReference type="AlphaFoldDB" id="A0ABD1WPH1"/>
<keyword evidence="7" id="KW-0677">Repeat</keyword>
<protein>
    <submittedName>
        <fullName evidence="14">Late blight resistance protein-like protein R1A-3</fullName>
    </submittedName>
</protein>
<keyword evidence="5" id="KW-0433">Leucine-rich repeat</keyword>
<comment type="function">
    <text evidence="1">Confers resistance to late blight (Phytophthora infestans) races carrying the avirulence gene Avr1. Resistance proteins guard the plant against pathogens that contain an appropriate avirulence protein via an indirect interaction with this avirulence protein. That triggers a defense system including the hypersensitive response, which restricts the pathogen growth.</text>
</comment>
<dbReference type="GO" id="GO:0051607">
    <property type="term" value="P:defense response to virus"/>
    <property type="evidence" value="ECO:0007669"/>
    <property type="project" value="UniProtKB-ARBA"/>
</dbReference>
<dbReference type="Pfam" id="PF00931">
    <property type="entry name" value="NB-ARC"/>
    <property type="match status" value="1"/>
</dbReference>
<dbReference type="GO" id="GO:0005737">
    <property type="term" value="C:cytoplasm"/>
    <property type="evidence" value="ECO:0007669"/>
    <property type="project" value="UniProtKB-SubCell"/>
</dbReference>
<keyword evidence="15" id="KW-1185">Reference proteome</keyword>
<keyword evidence="9" id="KW-0611">Plant defense</keyword>
<evidence type="ECO:0000256" key="6">
    <source>
        <dbReference type="ARBA" id="ARBA00022667"/>
    </source>
</evidence>
<feature type="domain" description="Disease resistance protein winged helix" evidence="13">
    <location>
        <begin position="678"/>
        <end position="747"/>
    </location>
</feature>
<evidence type="ECO:0000256" key="3">
    <source>
        <dbReference type="ARBA" id="ARBA00008894"/>
    </source>
</evidence>
<evidence type="ECO:0000256" key="2">
    <source>
        <dbReference type="ARBA" id="ARBA00004496"/>
    </source>
</evidence>
<dbReference type="SUPFAM" id="SSF52058">
    <property type="entry name" value="L domain-like"/>
    <property type="match status" value="1"/>
</dbReference>
<evidence type="ECO:0000313" key="14">
    <source>
        <dbReference type="EMBL" id="KAL2551592.1"/>
    </source>
</evidence>
<keyword evidence="11" id="KW-0812">Transmembrane</keyword>
<dbReference type="InterPro" id="IPR002182">
    <property type="entry name" value="NB-ARC"/>
</dbReference>
<evidence type="ECO:0000256" key="8">
    <source>
        <dbReference type="ARBA" id="ARBA00022741"/>
    </source>
</evidence>
<dbReference type="GO" id="GO:0009626">
    <property type="term" value="P:plant-type hypersensitive response"/>
    <property type="evidence" value="ECO:0007669"/>
    <property type="project" value="UniProtKB-KW"/>
</dbReference>
<dbReference type="Gene3D" id="1.10.8.430">
    <property type="entry name" value="Helical domain of apoptotic protease-activating factors"/>
    <property type="match status" value="1"/>
</dbReference>
<evidence type="ECO:0000256" key="4">
    <source>
        <dbReference type="ARBA" id="ARBA00022490"/>
    </source>
</evidence>
<dbReference type="Gene3D" id="3.80.10.10">
    <property type="entry name" value="Ribonuclease Inhibitor"/>
    <property type="match status" value="1"/>
</dbReference>